<evidence type="ECO:0000313" key="7">
    <source>
        <dbReference type="EMBL" id="QGU95122.1"/>
    </source>
</evidence>
<comment type="function">
    <text evidence="4 5">Cell division protein that is part of the divisome complex and is recruited early to the Z-ring. Probably stimulates Z-ring formation, perhaps through the cross-linking of FtsZ protofilaments. Its function overlaps with FtsA.</text>
</comment>
<comment type="subunit">
    <text evidence="5">Homodimer. Interacts with FtsZ.</text>
</comment>
<dbReference type="GO" id="GO:0043093">
    <property type="term" value="P:FtsZ-dependent cytokinesis"/>
    <property type="evidence" value="ECO:0007669"/>
    <property type="project" value="UniProtKB-UniRule"/>
</dbReference>
<protein>
    <recommendedName>
        <fullName evidence="5">Cell division protein SepF</fullName>
    </recommendedName>
</protein>
<name>A0A6I6EN74_9CLOT</name>
<evidence type="ECO:0000256" key="3">
    <source>
        <dbReference type="ARBA" id="ARBA00023306"/>
    </source>
</evidence>
<keyword evidence="6" id="KW-0175">Coiled coil</keyword>
<evidence type="ECO:0000256" key="5">
    <source>
        <dbReference type="HAMAP-Rule" id="MF_01197"/>
    </source>
</evidence>
<sequence>MAGKMINKVMDFLGLEEEMEEIEEVEDENIEQEEEQIENIFNASNSKKAKGNKVVSIHTAASAKILILKPTDYDEALEICDNLKSRKIIVVNMTNLEGKVAQRLLDFMAGASYALGGSLEEVEKGVYIISPSNVEISNELKNELSSKGLLNWTK</sequence>
<evidence type="ECO:0000256" key="6">
    <source>
        <dbReference type="SAM" id="Coils"/>
    </source>
</evidence>
<gene>
    <name evidence="5" type="primary">sepF</name>
    <name evidence="7" type="ORF">GOM49_08480</name>
</gene>
<dbReference type="PANTHER" id="PTHR35798:SF1">
    <property type="entry name" value="CELL DIVISION PROTEIN SEPF"/>
    <property type="match status" value="1"/>
</dbReference>
<dbReference type="InterPro" id="IPR023052">
    <property type="entry name" value="Cell_div_SepF"/>
</dbReference>
<evidence type="ECO:0000313" key="8">
    <source>
        <dbReference type="Proteomes" id="UP000422764"/>
    </source>
</evidence>
<dbReference type="AlphaFoldDB" id="A0A6I6EN74"/>
<reference evidence="7 8" key="1">
    <citation type="submission" date="2019-12" db="EMBL/GenBank/DDBJ databases">
        <title>Genome sequenceing of Clostridium bovifaecis.</title>
        <authorList>
            <person name="Yao Y."/>
        </authorList>
    </citation>
    <scope>NUCLEOTIDE SEQUENCE [LARGE SCALE GENOMIC DNA]</scope>
    <source>
        <strain evidence="7 8">BXX</strain>
    </source>
</reference>
<dbReference type="PANTHER" id="PTHR35798">
    <property type="entry name" value="CELL DIVISION PROTEIN SEPF"/>
    <property type="match status" value="1"/>
</dbReference>
<dbReference type="InterPro" id="IPR007561">
    <property type="entry name" value="Cell_div_SepF/SepF-rel"/>
</dbReference>
<proteinExistence type="inferred from homology"/>
<keyword evidence="8" id="KW-1185">Reference proteome</keyword>
<dbReference type="EMBL" id="CP046522">
    <property type="protein sequence ID" value="QGU95122.1"/>
    <property type="molecule type" value="Genomic_DNA"/>
</dbReference>
<dbReference type="Pfam" id="PF04472">
    <property type="entry name" value="SepF"/>
    <property type="match status" value="1"/>
</dbReference>
<accession>A0A6I6EN74</accession>
<dbReference type="Proteomes" id="UP000422764">
    <property type="component" value="Chromosome"/>
</dbReference>
<evidence type="ECO:0000256" key="1">
    <source>
        <dbReference type="ARBA" id="ARBA00022618"/>
    </source>
</evidence>
<dbReference type="Gene3D" id="3.30.110.150">
    <property type="entry name" value="SepF-like protein"/>
    <property type="match status" value="1"/>
</dbReference>
<keyword evidence="1 5" id="KW-0132">Cell division</keyword>
<evidence type="ECO:0000256" key="4">
    <source>
        <dbReference type="ARBA" id="ARBA00044936"/>
    </source>
</evidence>
<comment type="subcellular location">
    <subcellularLocation>
        <location evidence="5">Cytoplasm</location>
    </subcellularLocation>
    <text evidence="5">Localizes to the division site, in a FtsZ-dependent manner.</text>
</comment>
<keyword evidence="2 5" id="KW-0717">Septation</keyword>
<evidence type="ECO:0000256" key="2">
    <source>
        <dbReference type="ARBA" id="ARBA00023210"/>
    </source>
</evidence>
<comment type="similarity">
    <text evidence="5">Belongs to the SepF family.</text>
</comment>
<feature type="coiled-coil region" evidence="6">
    <location>
        <begin position="15"/>
        <end position="50"/>
    </location>
</feature>
<keyword evidence="3 5" id="KW-0131">Cell cycle</keyword>
<keyword evidence="5" id="KW-0963">Cytoplasm</keyword>
<dbReference type="InterPro" id="IPR038594">
    <property type="entry name" value="SepF-like_sf"/>
</dbReference>
<dbReference type="GO" id="GO:0005737">
    <property type="term" value="C:cytoplasm"/>
    <property type="evidence" value="ECO:0007669"/>
    <property type="project" value="UniProtKB-SubCell"/>
</dbReference>
<dbReference type="HAMAP" id="MF_01197">
    <property type="entry name" value="SepF"/>
    <property type="match status" value="1"/>
</dbReference>
<dbReference type="GO" id="GO:0000917">
    <property type="term" value="P:division septum assembly"/>
    <property type="evidence" value="ECO:0007669"/>
    <property type="project" value="UniProtKB-KW"/>
</dbReference>
<organism evidence="7 8">
    <name type="scientific">Clostridium bovifaecis</name>
    <dbReference type="NCBI Taxonomy" id="2184719"/>
    <lineage>
        <taxon>Bacteria</taxon>
        <taxon>Bacillati</taxon>
        <taxon>Bacillota</taxon>
        <taxon>Clostridia</taxon>
        <taxon>Eubacteriales</taxon>
        <taxon>Clostridiaceae</taxon>
        <taxon>Clostridium</taxon>
    </lineage>
</organism>